<dbReference type="AlphaFoldDB" id="A0AAW1TYR7"/>
<evidence type="ECO:0000313" key="1">
    <source>
        <dbReference type="EMBL" id="KAK9873517.1"/>
    </source>
</evidence>
<accession>A0AAW1TYR7</accession>
<sequence>MIVMWNGDVTALKSYYCCLAKIMCNPASLKCYTDKCKQCLGVEKLRDALINQFKEDLVDEVTYNTVDRCTMESITKNVEDFVQEFLEKLVKLRTHSTHLLLTCKKNCFCIRKQTYNKVNGLLPKLVSEDLTKIKY</sequence>
<comment type="caution">
    <text evidence="1">The sequence shown here is derived from an EMBL/GenBank/DDBJ whole genome shotgun (WGS) entry which is preliminary data.</text>
</comment>
<proteinExistence type="predicted"/>
<organism evidence="1 2">
    <name type="scientific">Henosepilachna vigintioctopunctata</name>
    <dbReference type="NCBI Taxonomy" id="420089"/>
    <lineage>
        <taxon>Eukaryota</taxon>
        <taxon>Metazoa</taxon>
        <taxon>Ecdysozoa</taxon>
        <taxon>Arthropoda</taxon>
        <taxon>Hexapoda</taxon>
        <taxon>Insecta</taxon>
        <taxon>Pterygota</taxon>
        <taxon>Neoptera</taxon>
        <taxon>Endopterygota</taxon>
        <taxon>Coleoptera</taxon>
        <taxon>Polyphaga</taxon>
        <taxon>Cucujiformia</taxon>
        <taxon>Coccinelloidea</taxon>
        <taxon>Coccinellidae</taxon>
        <taxon>Epilachninae</taxon>
        <taxon>Epilachnini</taxon>
        <taxon>Henosepilachna</taxon>
    </lineage>
</organism>
<protein>
    <submittedName>
        <fullName evidence="1">Uncharacterized protein</fullName>
    </submittedName>
</protein>
<dbReference type="Proteomes" id="UP001431783">
    <property type="component" value="Unassembled WGS sequence"/>
</dbReference>
<evidence type="ECO:0000313" key="2">
    <source>
        <dbReference type="Proteomes" id="UP001431783"/>
    </source>
</evidence>
<reference evidence="1 2" key="1">
    <citation type="submission" date="2023-03" db="EMBL/GenBank/DDBJ databases">
        <title>Genome insight into feeding habits of ladybird beetles.</title>
        <authorList>
            <person name="Li H.-S."/>
            <person name="Huang Y.-H."/>
            <person name="Pang H."/>
        </authorList>
    </citation>
    <scope>NUCLEOTIDE SEQUENCE [LARGE SCALE GENOMIC DNA]</scope>
    <source>
        <strain evidence="1">SYSU_2023b</strain>
        <tissue evidence="1">Whole body</tissue>
    </source>
</reference>
<name>A0AAW1TYR7_9CUCU</name>
<keyword evidence="2" id="KW-1185">Reference proteome</keyword>
<dbReference type="EMBL" id="JARQZJ010000021">
    <property type="protein sequence ID" value="KAK9873517.1"/>
    <property type="molecule type" value="Genomic_DNA"/>
</dbReference>
<gene>
    <name evidence="1" type="ORF">WA026_022929</name>
</gene>